<protein>
    <submittedName>
        <fullName evidence="1">Uncharacterized protein</fullName>
    </submittedName>
</protein>
<keyword evidence="2" id="KW-1185">Reference proteome</keyword>
<proteinExistence type="predicted"/>
<reference evidence="1" key="1">
    <citation type="submission" date="2022-10" db="EMBL/GenBank/DDBJ databases">
        <title>Culturing micro-colonial fungi from biological soil crusts in the Mojave desert and describing Neophaeococcomyces mojavensis, and introducing the new genera and species Taxawa tesnikishii.</title>
        <authorList>
            <person name="Kurbessoian T."/>
            <person name="Stajich J.E."/>
        </authorList>
    </citation>
    <scope>NUCLEOTIDE SEQUENCE</scope>
    <source>
        <strain evidence="1">TK_41</strain>
    </source>
</reference>
<dbReference type="Pfam" id="PF14441">
    <property type="entry name" value="OTT_1508_deam"/>
    <property type="match status" value="1"/>
</dbReference>
<accession>A0AA39CNV5</accession>
<name>A0AA39CNV5_9EURO</name>
<comment type="caution">
    <text evidence="1">The sequence shown here is derived from an EMBL/GenBank/DDBJ whole genome shotgun (WGS) entry which is preliminary data.</text>
</comment>
<dbReference type="AlphaFoldDB" id="A0AA39CNV5"/>
<evidence type="ECO:0000313" key="1">
    <source>
        <dbReference type="EMBL" id="KAJ9616344.1"/>
    </source>
</evidence>
<gene>
    <name evidence="1" type="ORF">H2200_000062</name>
</gene>
<dbReference type="EMBL" id="JAPDRK010000001">
    <property type="protein sequence ID" value="KAJ9616344.1"/>
    <property type="molecule type" value="Genomic_DNA"/>
</dbReference>
<dbReference type="InterPro" id="IPR027796">
    <property type="entry name" value="OTT_1508_deam-like"/>
</dbReference>
<evidence type="ECO:0000313" key="2">
    <source>
        <dbReference type="Proteomes" id="UP001172673"/>
    </source>
</evidence>
<dbReference type="Proteomes" id="UP001172673">
    <property type="component" value="Unassembled WGS sequence"/>
</dbReference>
<organism evidence="1 2">
    <name type="scientific">Cladophialophora chaetospira</name>
    <dbReference type="NCBI Taxonomy" id="386627"/>
    <lineage>
        <taxon>Eukaryota</taxon>
        <taxon>Fungi</taxon>
        <taxon>Dikarya</taxon>
        <taxon>Ascomycota</taxon>
        <taxon>Pezizomycotina</taxon>
        <taxon>Eurotiomycetes</taxon>
        <taxon>Chaetothyriomycetidae</taxon>
        <taxon>Chaetothyriales</taxon>
        <taxon>Herpotrichiellaceae</taxon>
        <taxon>Cladophialophora</taxon>
    </lineage>
</organism>
<sequence length="467" mass="53871">MDARTADAEQSVWRDLSEDTFRRHLVQLEERTNAVPIDPRRFSVSSITDDLEYKSQLLLREDEQSLADAFAFLVAVEEGAQSVAAVCLEEDIQNTILTVRFAAVDAISESVQIALHQVSTFLVKSADAAMDTHPQSDELLQLITKLHFRRLLGRLRSSKWIKPQFLSRTHKKPLWQDFANLIHRVQFIYTKREASAWQYLEKELHNLAELYSSFESKAAGSEEEFTHLTCLIRRSYDSCTGDALKEYARRLRSVGSTSQIRSAIKTLHQIEKIAAYYRVSTTLVRASRRYPYYFQGKGLRLLYLLPYASIPTSIAYKEWAKTCHVHAEIQLIIYYDIHFPRPTTCEQSPDRQVNPNILAPRVIGTSKHLCYLCYLFLKAHGRFPPANTHGRLYDQWTIPDLVEFTNEQESRYMFILQQLDNEVVARAAVSPLWKPEPMTSRENLLDSMRDESTIALWRPASDVQSTT</sequence>